<dbReference type="Proteomes" id="UP000824161">
    <property type="component" value="Unassembled WGS sequence"/>
</dbReference>
<gene>
    <name evidence="1" type="ORF">IAC44_02560</name>
</gene>
<dbReference type="SUPFAM" id="SSF53067">
    <property type="entry name" value="Actin-like ATPase domain"/>
    <property type="match status" value="2"/>
</dbReference>
<dbReference type="Gene3D" id="3.30.420.40">
    <property type="match status" value="2"/>
</dbReference>
<dbReference type="InterPro" id="IPR052519">
    <property type="entry name" value="Euk-type_GlcNAc_Kinase"/>
</dbReference>
<evidence type="ECO:0000313" key="1">
    <source>
        <dbReference type="EMBL" id="HIT97696.1"/>
    </source>
</evidence>
<reference evidence="1" key="1">
    <citation type="submission" date="2020-10" db="EMBL/GenBank/DDBJ databases">
        <authorList>
            <person name="Gilroy R."/>
        </authorList>
    </citation>
    <scope>NUCLEOTIDE SEQUENCE</scope>
    <source>
        <strain evidence="1">1383</strain>
    </source>
</reference>
<reference evidence="1" key="2">
    <citation type="journal article" date="2021" name="PeerJ">
        <title>Extensive microbial diversity within the chicken gut microbiome revealed by metagenomics and culture.</title>
        <authorList>
            <person name="Gilroy R."/>
            <person name="Ravi A."/>
            <person name="Getino M."/>
            <person name="Pursley I."/>
            <person name="Horton D.L."/>
            <person name="Alikhan N.F."/>
            <person name="Baker D."/>
            <person name="Gharbi K."/>
            <person name="Hall N."/>
            <person name="Watson M."/>
            <person name="Adriaenssens E.M."/>
            <person name="Foster-Nyarko E."/>
            <person name="Jarju S."/>
            <person name="Secka A."/>
            <person name="Antonio M."/>
            <person name="Oren A."/>
            <person name="Chaudhuri R.R."/>
            <person name="La Ragione R."/>
            <person name="Hildebrand F."/>
            <person name="Pallen M.J."/>
        </authorList>
    </citation>
    <scope>NUCLEOTIDE SEQUENCE</scope>
    <source>
        <strain evidence="1">1383</strain>
    </source>
</reference>
<dbReference type="Gene3D" id="1.10.720.160">
    <property type="match status" value="1"/>
</dbReference>
<protein>
    <recommendedName>
        <fullName evidence="3">ATPase</fullName>
    </recommendedName>
</protein>
<evidence type="ECO:0008006" key="3">
    <source>
        <dbReference type="Google" id="ProtNLM"/>
    </source>
</evidence>
<accession>A0A9D1H970</accession>
<organism evidence="1 2">
    <name type="scientific">Candidatus Merdimorpha stercoravium</name>
    <dbReference type="NCBI Taxonomy" id="2840863"/>
    <lineage>
        <taxon>Bacteria</taxon>
        <taxon>Pseudomonadati</taxon>
        <taxon>Bacteroidota</taxon>
        <taxon>Flavobacteriia</taxon>
        <taxon>Flavobacteriales</taxon>
        <taxon>Candidatus Merdimorpha</taxon>
    </lineage>
</organism>
<dbReference type="CDD" id="cd24079">
    <property type="entry name" value="ASKHA_NBD_PG1100-like"/>
    <property type="match status" value="1"/>
</dbReference>
<dbReference type="InterPro" id="IPR043129">
    <property type="entry name" value="ATPase_NBD"/>
</dbReference>
<dbReference type="PANTHER" id="PTHR43190:SF3">
    <property type="entry name" value="N-ACETYL-D-GLUCOSAMINE KINASE"/>
    <property type="match status" value="1"/>
</dbReference>
<comment type="caution">
    <text evidence="1">The sequence shown here is derived from an EMBL/GenBank/DDBJ whole genome shotgun (WGS) entry which is preliminary data.</text>
</comment>
<sequence>MILVADSGSTKTDWAAVGGTVQRFQSIGLNPLFFTDESLLATLTQALAEVPAEEVTGVYFYGSGCGLEVNRERLRKCFRSLFPNIREVDVDTDLVGAAIALFGKDKGIACILGTGANAGIYDGRTIVKTPLSLGYMLGDNGSGAVLGMQLIKLYLRGMLPAEVAAELEKDYGVEYKNIIESVYKKERPNKYFASFSPFVAKHQQVKPIAEMLDHEFSEFFEYFIEPFYREEKMPVRIIGSVGYYYRDVIARVGARYGVEIDKIALKPIDLLIEHHQGE</sequence>
<evidence type="ECO:0000313" key="2">
    <source>
        <dbReference type="Proteomes" id="UP000824161"/>
    </source>
</evidence>
<dbReference type="EMBL" id="DVLY01000058">
    <property type="protein sequence ID" value="HIT97696.1"/>
    <property type="molecule type" value="Genomic_DNA"/>
</dbReference>
<dbReference type="PANTHER" id="PTHR43190">
    <property type="entry name" value="N-ACETYL-D-GLUCOSAMINE KINASE"/>
    <property type="match status" value="1"/>
</dbReference>
<name>A0A9D1H970_9FLAO</name>
<proteinExistence type="predicted"/>
<dbReference type="AlphaFoldDB" id="A0A9D1H970"/>